<dbReference type="InterPro" id="IPR036412">
    <property type="entry name" value="HAD-like_sf"/>
</dbReference>
<reference evidence="1" key="1">
    <citation type="submission" date="2020-10" db="EMBL/GenBank/DDBJ databases">
        <authorList>
            <person name="Gilroy R."/>
        </authorList>
    </citation>
    <scope>NUCLEOTIDE SEQUENCE</scope>
    <source>
        <strain evidence="1">ChiBcec2-4451</strain>
    </source>
</reference>
<dbReference type="Pfam" id="PF00702">
    <property type="entry name" value="Hydrolase"/>
    <property type="match status" value="1"/>
</dbReference>
<accession>A0A9D1NST4</accession>
<gene>
    <name evidence="1" type="ORF">IAA63_04155</name>
</gene>
<dbReference type="AlphaFoldDB" id="A0A9D1NST4"/>
<evidence type="ECO:0000313" key="2">
    <source>
        <dbReference type="Proteomes" id="UP000886723"/>
    </source>
</evidence>
<dbReference type="InterPro" id="IPR023214">
    <property type="entry name" value="HAD_sf"/>
</dbReference>
<dbReference type="SUPFAM" id="SSF56784">
    <property type="entry name" value="HAD-like"/>
    <property type="match status" value="1"/>
</dbReference>
<organism evidence="1 2">
    <name type="scientific">Candidatus Pullilachnospira stercoravium</name>
    <dbReference type="NCBI Taxonomy" id="2840913"/>
    <lineage>
        <taxon>Bacteria</taxon>
        <taxon>Bacillati</taxon>
        <taxon>Bacillota</taxon>
        <taxon>Clostridia</taxon>
        <taxon>Lachnospirales</taxon>
        <taxon>Lachnospiraceae</taxon>
        <taxon>Lachnospiraceae incertae sedis</taxon>
        <taxon>Candidatus Pullilachnospira</taxon>
    </lineage>
</organism>
<name>A0A9D1NST4_9FIRM</name>
<dbReference type="Proteomes" id="UP000886723">
    <property type="component" value="Unassembled WGS sequence"/>
</dbReference>
<evidence type="ECO:0000313" key="1">
    <source>
        <dbReference type="EMBL" id="HIV12319.1"/>
    </source>
</evidence>
<dbReference type="EMBL" id="DVON01000087">
    <property type="protein sequence ID" value="HIV12319.1"/>
    <property type="molecule type" value="Genomic_DNA"/>
</dbReference>
<proteinExistence type="predicted"/>
<keyword evidence="1" id="KW-0378">Hydrolase</keyword>
<comment type="caution">
    <text evidence="1">The sequence shown here is derived from an EMBL/GenBank/DDBJ whole genome shotgun (WGS) entry which is preliminary data.</text>
</comment>
<protein>
    <submittedName>
        <fullName evidence="1">HAD-IA family hydrolase</fullName>
    </submittedName>
</protein>
<dbReference type="NCBIfam" id="TIGR01549">
    <property type="entry name" value="HAD-SF-IA-v1"/>
    <property type="match status" value="1"/>
</dbReference>
<reference evidence="1" key="2">
    <citation type="journal article" date="2021" name="PeerJ">
        <title>Extensive microbial diversity within the chicken gut microbiome revealed by metagenomics and culture.</title>
        <authorList>
            <person name="Gilroy R."/>
            <person name="Ravi A."/>
            <person name="Getino M."/>
            <person name="Pursley I."/>
            <person name="Horton D.L."/>
            <person name="Alikhan N.F."/>
            <person name="Baker D."/>
            <person name="Gharbi K."/>
            <person name="Hall N."/>
            <person name="Watson M."/>
            <person name="Adriaenssens E.M."/>
            <person name="Foster-Nyarko E."/>
            <person name="Jarju S."/>
            <person name="Secka A."/>
            <person name="Antonio M."/>
            <person name="Oren A."/>
            <person name="Chaudhuri R.R."/>
            <person name="La Ragione R."/>
            <person name="Hildebrand F."/>
            <person name="Pallen M.J."/>
        </authorList>
    </citation>
    <scope>NUCLEOTIDE SEQUENCE</scope>
    <source>
        <strain evidence="1">ChiBcec2-4451</strain>
    </source>
</reference>
<dbReference type="Gene3D" id="3.40.50.1000">
    <property type="entry name" value="HAD superfamily/HAD-like"/>
    <property type="match status" value="1"/>
</dbReference>
<sequence>MNHNIRQKLYQWLTRQDPEITGLWQNFRRKNPGRAGLVKGLAFLLALRIPVLARRLGAAARQNPAYLVLRESGRAKRPSQREWIRKLAACDVISFDAFDTLLLRPVEDPRDLFYFVGQKLSCPDFRTLRIRAEEEARQKNLGRGGCGEVTLEEIWEILAAQTELDAQEGLRAEWETERQFCYANPLFLPVLAALRRMGKTLVIASDMYLGEERIRRLLLEAGLGEFDGCFVSCDRKASKHEGTLFDQIQKRFGSSCRYLHVGDHPQADYRMAREKGWEAVWVASAHETGRPFRVRRMSPVVGGMYRGLASQRLHGEGRRYSPLYEFGYLYGGLFAVGFCRFLHRRAREKKIGRLLFLARDGEIFHKVYRMLYPDGDTRYVYWSRRAALKLSVDGRRQEYFQRFLRDKQNGGYTVEACFEAMDLSALVPGFVRETGVDGKMLLTKETADCCEAYLAAHFSLVEEAYGREREAAERYVAEVLSGCGRAAAVDIGWAGTGPWALAHVAQKVCPDTKVFTFLAAGAARKSGDAGKLYPELLSGDLETYLFSPVFNRGLWEFHDPGRGDNLLVELLAASPSPTFLGFALDEEGEVRFRFGKPEPQAEQIRHIQKGILDFAADWNRHFGCLAGWEISGWDAYAPIQAVLSDAGYRKKLERYFSWETSMLVE</sequence>
<dbReference type="Gene3D" id="1.10.150.400">
    <property type="match status" value="1"/>
</dbReference>
<dbReference type="GO" id="GO:0016787">
    <property type="term" value="F:hydrolase activity"/>
    <property type="evidence" value="ECO:0007669"/>
    <property type="project" value="UniProtKB-KW"/>
</dbReference>
<dbReference type="InterPro" id="IPR006439">
    <property type="entry name" value="HAD-SF_hydro_IA"/>
</dbReference>